<protein>
    <submittedName>
        <fullName evidence="1">Uncharacterized protein</fullName>
    </submittedName>
</protein>
<evidence type="ECO:0000313" key="1">
    <source>
        <dbReference type="EMBL" id="EOH76721.1"/>
    </source>
</evidence>
<dbReference type="AlphaFoldDB" id="R2R7X9"/>
<evidence type="ECO:0000313" key="4">
    <source>
        <dbReference type="Proteomes" id="UP000014148"/>
    </source>
</evidence>
<dbReference type="eggNOG" id="ENOG5030A88">
    <property type="taxonomic scope" value="Bacteria"/>
</dbReference>
<keyword evidence="4" id="KW-1185">Reference proteome</keyword>
<sequence length="123" mass="14619">MLDVLGAIKNLTWTTEHHFLHIKNQHEFIRIWAIQFELAYTDFRVIQMALQLDSQTELLQRFTKAYDAVYQYEYAFVKGGLEEFNQQFGDQLDSYDEAHQTLLTVLDELMKQQPKSTKENELI</sequence>
<dbReference type="STRING" id="71451.RV07_GL001132"/>
<dbReference type="RefSeq" id="WP_010741212.1">
    <property type="nucleotide sequence ID" value="NZ_KB946250.1"/>
</dbReference>
<dbReference type="OrthoDB" id="2325119at2"/>
<reference evidence="2 4" key="2">
    <citation type="submission" date="2013-03" db="EMBL/GenBank/DDBJ databases">
        <title>The Genome Sequence of Enterococcus malodoratus ATCC_43197 (PacBio/Illumina hybrid assembly).</title>
        <authorList>
            <consortium name="The Broad Institute Genomics Platform"/>
            <consortium name="The Broad Institute Genome Sequencing Center for Infectious Disease"/>
            <person name="Earl A."/>
            <person name="Russ C."/>
            <person name="Gilmore M."/>
            <person name="Surin D."/>
            <person name="Walker B."/>
            <person name="Young S."/>
            <person name="Zeng Q."/>
            <person name="Gargeya S."/>
            <person name="Fitzgerald M."/>
            <person name="Haas B."/>
            <person name="Abouelleil A."/>
            <person name="Allen A.W."/>
            <person name="Alvarado L."/>
            <person name="Arachchi H.M."/>
            <person name="Berlin A.M."/>
            <person name="Chapman S.B."/>
            <person name="Gainer-Dewar J."/>
            <person name="Goldberg J."/>
            <person name="Griggs A."/>
            <person name="Gujja S."/>
            <person name="Hansen M."/>
            <person name="Howarth C."/>
            <person name="Imamovic A."/>
            <person name="Ireland A."/>
            <person name="Larimer J."/>
            <person name="McCowan C."/>
            <person name="Murphy C."/>
            <person name="Pearson M."/>
            <person name="Poon T.W."/>
            <person name="Priest M."/>
            <person name="Roberts A."/>
            <person name="Saif S."/>
            <person name="Shea T."/>
            <person name="Sisk P."/>
            <person name="Sykes S."/>
            <person name="Wortman J."/>
            <person name="Nusbaum C."/>
            <person name="Birren B."/>
        </authorList>
    </citation>
    <scope>NUCLEOTIDE SEQUENCE [LARGE SCALE GENOMIC DNA]</scope>
    <source>
        <strain evidence="2 4">ATCC 43197</strain>
    </source>
</reference>
<dbReference type="PATRIC" id="fig|1158601.3.peg.2356"/>
<accession>R2R7X9</accession>
<dbReference type="EMBL" id="AJAK01000017">
    <property type="protein sequence ID" value="EOH76721.1"/>
    <property type="molecule type" value="Genomic_DNA"/>
</dbReference>
<dbReference type="Proteomes" id="UP000013783">
    <property type="component" value="Unassembled WGS sequence"/>
</dbReference>
<dbReference type="Proteomes" id="UP000014148">
    <property type="component" value="Unassembled WGS sequence"/>
</dbReference>
<gene>
    <name evidence="2" type="ORF">I585_04408</name>
    <name evidence="1" type="ORF">UAI_02396</name>
</gene>
<evidence type="ECO:0000313" key="3">
    <source>
        <dbReference type="Proteomes" id="UP000013783"/>
    </source>
</evidence>
<organism evidence="1 3">
    <name type="scientific">Enterococcus malodoratus ATCC 43197</name>
    <dbReference type="NCBI Taxonomy" id="1158601"/>
    <lineage>
        <taxon>Bacteria</taxon>
        <taxon>Bacillati</taxon>
        <taxon>Bacillota</taxon>
        <taxon>Bacilli</taxon>
        <taxon>Lactobacillales</taxon>
        <taxon>Enterococcaceae</taxon>
        <taxon>Enterococcus</taxon>
    </lineage>
</organism>
<reference evidence="1 3" key="1">
    <citation type="submission" date="2013-02" db="EMBL/GenBank/DDBJ databases">
        <title>The Genome Sequence of Enterococcus malodoratus ATCC_43197.</title>
        <authorList>
            <consortium name="The Broad Institute Genome Sequencing Platform"/>
            <consortium name="The Broad Institute Genome Sequencing Center for Infectious Disease"/>
            <person name="Earl A.M."/>
            <person name="Gilmore M.S."/>
            <person name="Lebreton F."/>
            <person name="Walker B."/>
            <person name="Young S.K."/>
            <person name="Zeng Q."/>
            <person name="Gargeya S."/>
            <person name="Fitzgerald M."/>
            <person name="Haas B."/>
            <person name="Abouelleil A."/>
            <person name="Alvarado L."/>
            <person name="Arachchi H.M."/>
            <person name="Berlin A.M."/>
            <person name="Chapman S.B."/>
            <person name="Dewar J."/>
            <person name="Goldberg J."/>
            <person name="Griggs A."/>
            <person name="Gujja S."/>
            <person name="Hansen M."/>
            <person name="Howarth C."/>
            <person name="Imamovic A."/>
            <person name="Larimer J."/>
            <person name="McCowan C."/>
            <person name="Murphy C."/>
            <person name="Neiman D."/>
            <person name="Pearson M."/>
            <person name="Priest M."/>
            <person name="Roberts A."/>
            <person name="Saif S."/>
            <person name="Shea T."/>
            <person name="Sisk P."/>
            <person name="Sykes S."/>
            <person name="Wortman J."/>
            <person name="Nusbaum C."/>
            <person name="Birren B."/>
        </authorList>
    </citation>
    <scope>NUCLEOTIDE SEQUENCE [LARGE SCALE GENOMIC DNA]</scope>
    <source>
        <strain evidence="1 3">ATCC 43197</strain>
    </source>
</reference>
<comment type="caution">
    <text evidence="1">The sequence shown here is derived from an EMBL/GenBank/DDBJ whole genome shotgun (WGS) entry which is preliminary data.</text>
</comment>
<evidence type="ECO:0000313" key="2">
    <source>
        <dbReference type="EMBL" id="EOT63578.1"/>
    </source>
</evidence>
<dbReference type="EMBL" id="ASWA01000005">
    <property type="protein sequence ID" value="EOT63578.1"/>
    <property type="molecule type" value="Genomic_DNA"/>
</dbReference>
<proteinExistence type="predicted"/>
<name>R2R7X9_9ENTE</name>